<dbReference type="InterPro" id="IPR013320">
    <property type="entry name" value="ConA-like_dom_sf"/>
</dbReference>
<dbReference type="SUPFAM" id="SSF49899">
    <property type="entry name" value="Concanavalin A-like lectins/glucanases"/>
    <property type="match status" value="1"/>
</dbReference>
<evidence type="ECO:0000259" key="7">
    <source>
        <dbReference type="Pfam" id="PF20578"/>
    </source>
</evidence>
<evidence type="ECO:0000256" key="2">
    <source>
        <dbReference type="ARBA" id="ARBA00022729"/>
    </source>
</evidence>
<keyword evidence="3" id="KW-0378">Hydrolase</keyword>
<dbReference type="Pfam" id="PF07532">
    <property type="entry name" value="Big_4"/>
    <property type="match status" value="1"/>
</dbReference>
<feature type="signal peptide" evidence="5">
    <location>
        <begin position="1"/>
        <end position="31"/>
    </location>
</feature>
<keyword evidence="9" id="KW-1185">Reference proteome</keyword>
<accession>A0ABR8WZV5</accession>
<dbReference type="EMBL" id="JACSPM010000001">
    <property type="protein sequence ID" value="MBD8022594.1"/>
    <property type="molecule type" value="Genomic_DNA"/>
</dbReference>
<sequence length="1168" mass="121867">MRVSSRTRKTAIAAAAIGAMMLGLGVSSATAAVPDEGLVAEYLFDEASGSTVPNTAAGSALGAATVRNVQAADWTGSSLTMRGGSKTSTGNWVELPDDILSGAPSATVTAEVKASAAMLNSFHFLWNIGNDSSATEYFFASLNCGSSRAPLVGIKSGGVEQLVQSGSCGVTANQWVNVTTVLDGAAGTASLYINGVRTAHGDVGFTPANVLDQSLNTIGRAPWPDPLFQGAISAFRVYDRALNAAEVAGVSAEDALLNEAELQAQAQAILTGLALTDRETSGDIDLPTAQGRVTWTSSNPAVVSPTGQVTPPLAGQPAVPVELTATASLRGITVSQTITVTVLPSTESAEDRAARLAQRFVIPSVVRSGAAVPTAPEGTTLEITGVEGPVEVAAAITSSSDEPVDADVSVRITDASTGVGVSRTFAVRVLPASAPQLLAYNRNPTSVAEANNADVALSMHLALSADGGWTPLNENYGIFFPKTSSAVPANGPAENLIRSLRNPHIFYLEDGTFGIVATRTARNGGADGTQTNRMLFARSTDLLSYQEVGLVDVGVTSGVNDPAVVWDSAAERYLVSWTSDAGAAMYTTFGSLTDAATRGAVERGVVAATAGTTSTGIPNYATGNTIAVTAAVAEALEVRFGRIVNTGVTALDGVEVETGAELAASGLPQRAELSYNDGSVATRAIEWDADSIAAVNTSAPGTYEVTGSIKQPQYATPFADERADPSVFKFDWNGETKFLMIATEDLNLNPINPANGPHMPIRIADNIEDLSDDALRAGRNVEIDLLKDGDTDADGGIMTGCFWAPEFHLVGDTLTIFFMPCYDGSNGQPDMWTGRASIIQLEKDAQGNDLDPAVPANWTKAEKVLRADGSILNPVQSISLDMTYFEDSGQSYYAWQMLGSVFIATMDPSDPTRLTSAPVRILPPEFAWDNVIAEGPNVLAKDGTLYMIYSGSSVGDSYTTGLITAKAGEGVDLLSPAAWTKLNYPIQKSGMFNGAWQLGTGHGMWSMDEDDNILYVFHARTSNRGLTGRDMFVRRVHFASDGMPVFDMESDEEVAPDNRTVTVTVTVVGVPEPQLDVSAVVAARCVAGKVVQTVSVTNGETFPVAVKTTSPYGAKTVSVAAGKTVSQAFTTRLPSVEAGVVDVDASAAVGGQFLEHGVDIAFDAASCR</sequence>
<feature type="domain" description="Bacterial Ig-like" evidence="6">
    <location>
        <begin position="662"/>
        <end position="710"/>
    </location>
</feature>
<feature type="chain" id="PRO_5045795903" evidence="5">
    <location>
        <begin position="32"/>
        <end position="1168"/>
    </location>
</feature>
<keyword evidence="2 5" id="KW-0732">Signal</keyword>
<proteinExistence type="inferred from homology"/>
<dbReference type="InterPro" id="IPR006710">
    <property type="entry name" value="Glyco_hydro_43"/>
</dbReference>
<name>A0ABR8WZV5_9MICO</name>
<dbReference type="Proteomes" id="UP000602532">
    <property type="component" value="Unassembled WGS sequence"/>
</dbReference>
<comment type="similarity">
    <text evidence="1">Belongs to the glycosyl hydrolase 43 family.</text>
</comment>
<evidence type="ECO:0000256" key="3">
    <source>
        <dbReference type="ARBA" id="ARBA00022801"/>
    </source>
</evidence>
<comment type="caution">
    <text evidence="8">The sequence shown here is derived from an EMBL/GenBank/DDBJ whole genome shotgun (WGS) entry which is preliminary data.</text>
</comment>
<gene>
    <name evidence="8" type="ORF">H9622_03190</name>
</gene>
<evidence type="ECO:0000256" key="4">
    <source>
        <dbReference type="ARBA" id="ARBA00023295"/>
    </source>
</evidence>
<evidence type="ECO:0000259" key="6">
    <source>
        <dbReference type="Pfam" id="PF07532"/>
    </source>
</evidence>
<dbReference type="Gene3D" id="2.115.10.20">
    <property type="entry name" value="Glycosyl hydrolase domain, family 43"/>
    <property type="match status" value="1"/>
</dbReference>
<evidence type="ECO:0000256" key="5">
    <source>
        <dbReference type="SAM" id="SignalP"/>
    </source>
</evidence>
<organism evidence="8 9">
    <name type="scientific">Microbacterium gallinarum</name>
    <dbReference type="NCBI Taxonomy" id="2762209"/>
    <lineage>
        <taxon>Bacteria</taxon>
        <taxon>Bacillati</taxon>
        <taxon>Actinomycetota</taxon>
        <taxon>Actinomycetes</taxon>
        <taxon>Micrococcales</taxon>
        <taxon>Microbacteriaceae</taxon>
        <taxon>Microbacterium</taxon>
    </lineage>
</organism>
<dbReference type="Pfam" id="PF13385">
    <property type="entry name" value="Laminin_G_3"/>
    <property type="match status" value="1"/>
</dbReference>
<feature type="domain" description="Atrophied bacterial Ig" evidence="7">
    <location>
        <begin position="282"/>
        <end position="344"/>
    </location>
</feature>
<dbReference type="PANTHER" id="PTHR43817:SF1">
    <property type="entry name" value="HYDROLASE, FAMILY 43, PUTATIVE (AFU_ORTHOLOGUE AFUA_3G01660)-RELATED"/>
    <property type="match status" value="1"/>
</dbReference>
<dbReference type="InterPro" id="IPR011081">
    <property type="entry name" value="Big_4"/>
</dbReference>
<evidence type="ECO:0000313" key="8">
    <source>
        <dbReference type="EMBL" id="MBD8022594.1"/>
    </source>
</evidence>
<reference evidence="8 9" key="1">
    <citation type="submission" date="2020-08" db="EMBL/GenBank/DDBJ databases">
        <title>A Genomic Blueprint of the Chicken Gut Microbiome.</title>
        <authorList>
            <person name="Gilroy R."/>
            <person name="Ravi A."/>
            <person name="Getino M."/>
            <person name="Pursley I."/>
            <person name="Horton D.L."/>
            <person name="Alikhan N.-F."/>
            <person name="Baker D."/>
            <person name="Gharbi K."/>
            <person name="Hall N."/>
            <person name="Watson M."/>
            <person name="Adriaenssens E.M."/>
            <person name="Foster-Nyarko E."/>
            <person name="Jarju S."/>
            <person name="Secka A."/>
            <person name="Antonio M."/>
            <person name="Oren A."/>
            <person name="Chaudhuri R."/>
            <person name="La Ragione R.M."/>
            <person name="Hildebrand F."/>
            <person name="Pallen M.J."/>
        </authorList>
    </citation>
    <scope>NUCLEOTIDE SEQUENCE [LARGE SCALE GENOMIC DNA]</scope>
    <source>
        <strain evidence="8 9">Sa1CUA4</strain>
    </source>
</reference>
<dbReference type="PANTHER" id="PTHR43817">
    <property type="entry name" value="GLYCOSYL HYDROLASE"/>
    <property type="match status" value="1"/>
</dbReference>
<dbReference type="RefSeq" id="WP_191764163.1">
    <property type="nucleotide sequence ID" value="NZ_JACSPM010000001.1"/>
</dbReference>
<dbReference type="InterPro" id="IPR046780">
    <property type="entry name" value="aBig_2"/>
</dbReference>
<keyword evidence="4" id="KW-0326">Glycosidase</keyword>
<dbReference type="Pfam" id="PF20578">
    <property type="entry name" value="aBig_2"/>
    <property type="match status" value="1"/>
</dbReference>
<dbReference type="SUPFAM" id="SSF75005">
    <property type="entry name" value="Arabinanase/levansucrase/invertase"/>
    <property type="match status" value="2"/>
</dbReference>
<dbReference type="Gene3D" id="2.60.120.200">
    <property type="match status" value="1"/>
</dbReference>
<evidence type="ECO:0000256" key="1">
    <source>
        <dbReference type="ARBA" id="ARBA00009865"/>
    </source>
</evidence>
<dbReference type="InterPro" id="IPR023296">
    <property type="entry name" value="Glyco_hydro_beta-prop_sf"/>
</dbReference>
<evidence type="ECO:0000313" key="9">
    <source>
        <dbReference type="Proteomes" id="UP000602532"/>
    </source>
</evidence>
<dbReference type="Pfam" id="PF04616">
    <property type="entry name" value="Glyco_hydro_43"/>
    <property type="match status" value="1"/>
</dbReference>
<protein>
    <submittedName>
        <fullName evidence="8">Family 43 glycosylhydrolase</fullName>
    </submittedName>
</protein>